<evidence type="ECO:0000313" key="3">
    <source>
        <dbReference type="Proteomes" id="UP001066276"/>
    </source>
</evidence>
<sequence>MTQRSSLKEEEWFQDVTPEEGSKGETDAEEGVEMRTQFNNSTWGYHGIVINKTNSSGRLRHHGTAMVSGRPANSIMILVVSSGERRRWCCGVGSGVGSGVVRPLKSHALQI</sequence>
<feature type="region of interest" description="Disordered" evidence="1">
    <location>
        <begin position="1"/>
        <end position="31"/>
    </location>
</feature>
<dbReference type="EMBL" id="JANPWB010000011">
    <property type="protein sequence ID" value="KAJ1129611.1"/>
    <property type="molecule type" value="Genomic_DNA"/>
</dbReference>
<dbReference type="Proteomes" id="UP001066276">
    <property type="component" value="Chromosome 7"/>
</dbReference>
<name>A0AAV7PQE1_PLEWA</name>
<dbReference type="AlphaFoldDB" id="A0AAV7PQE1"/>
<reference evidence="2" key="1">
    <citation type="journal article" date="2022" name="bioRxiv">
        <title>Sequencing and chromosome-scale assembly of the giantPleurodeles waltlgenome.</title>
        <authorList>
            <person name="Brown T."/>
            <person name="Elewa A."/>
            <person name="Iarovenko S."/>
            <person name="Subramanian E."/>
            <person name="Araus A.J."/>
            <person name="Petzold A."/>
            <person name="Susuki M."/>
            <person name="Suzuki K.-i.T."/>
            <person name="Hayashi T."/>
            <person name="Toyoda A."/>
            <person name="Oliveira C."/>
            <person name="Osipova E."/>
            <person name="Leigh N.D."/>
            <person name="Simon A."/>
            <person name="Yun M.H."/>
        </authorList>
    </citation>
    <scope>NUCLEOTIDE SEQUENCE</scope>
    <source>
        <strain evidence="2">20211129_DDA</strain>
        <tissue evidence="2">Liver</tissue>
    </source>
</reference>
<accession>A0AAV7PQE1</accession>
<gene>
    <name evidence="2" type="ORF">NDU88_007978</name>
</gene>
<feature type="compositionally biased region" description="Basic and acidic residues" evidence="1">
    <location>
        <begin position="1"/>
        <end position="11"/>
    </location>
</feature>
<evidence type="ECO:0000313" key="2">
    <source>
        <dbReference type="EMBL" id="KAJ1129611.1"/>
    </source>
</evidence>
<evidence type="ECO:0000256" key="1">
    <source>
        <dbReference type="SAM" id="MobiDB-lite"/>
    </source>
</evidence>
<protein>
    <submittedName>
        <fullName evidence="2">Uncharacterized protein</fullName>
    </submittedName>
</protein>
<organism evidence="2 3">
    <name type="scientific">Pleurodeles waltl</name>
    <name type="common">Iberian ribbed newt</name>
    <dbReference type="NCBI Taxonomy" id="8319"/>
    <lineage>
        <taxon>Eukaryota</taxon>
        <taxon>Metazoa</taxon>
        <taxon>Chordata</taxon>
        <taxon>Craniata</taxon>
        <taxon>Vertebrata</taxon>
        <taxon>Euteleostomi</taxon>
        <taxon>Amphibia</taxon>
        <taxon>Batrachia</taxon>
        <taxon>Caudata</taxon>
        <taxon>Salamandroidea</taxon>
        <taxon>Salamandridae</taxon>
        <taxon>Pleurodelinae</taxon>
        <taxon>Pleurodeles</taxon>
    </lineage>
</organism>
<proteinExistence type="predicted"/>
<comment type="caution">
    <text evidence="2">The sequence shown here is derived from an EMBL/GenBank/DDBJ whole genome shotgun (WGS) entry which is preliminary data.</text>
</comment>
<keyword evidence="3" id="KW-1185">Reference proteome</keyword>